<keyword evidence="3 7" id="KW-0812">Transmembrane</keyword>
<feature type="compositionally biased region" description="Low complexity" evidence="6">
    <location>
        <begin position="662"/>
        <end position="674"/>
    </location>
</feature>
<feature type="compositionally biased region" description="Low complexity" evidence="6">
    <location>
        <begin position="124"/>
        <end position="143"/>
    </location>
</feature>
<dbReference type="PANTHER" id="PTHR19432">
    <property type="entry name" value="SUGAR TRANSPORTER"/>
    <property type="match status" value="1"/>
</dbReference>
<dbReference type="InterPro" id="IPR011701">
    <property type="entry name" value="MFS"/>
</dbReference>
<evidence type="ECO:0000256" key="4">
    <source>
        <dbReference type="ARBA" id="ARBA00022989"/>
    </source>
</evidence>
<feature type="region of interest" description="Disordered" evidence="6">
    <location>
        <begin position="116"/>
        <end position="143"/>
    </location>
</feature>
<evidence type="ECO:0000256" key="2">
    <source>
        <dbReference type="ARBA" id="ARBA00022448"/>
    </source>
</evidence>
<feature type="transmembrane region" description="Helical" evidence="7">
    <location>
        <begin position="592"/>
        <end position="615"/>
    </location>
</feature>
<dbReference type="SUPFAM" id="SSF103473">
    <property type="entry name" value="MFS general substrate transporter"/>
    <property type="match status" value="1"/>
</dbReference>
<evidence type="ECO:0000256" key="3">
    <source>
        <dbReference type="ARBA" id="ARBA00022692"/>
    </source>
</evidence>
<organism evidence="8 9">
    <name type="scientific">Dictyostelium firmibasis</name>
    <dbReference type="NCBI Taxonomy" id="79012"/>
    <lineage>
        <taxon>Eukaryota</taxon>
        <taxon>Amoebozoa</taxon>
        <taxon>Evosea</taxon>
        <taxon>Eumycetozoa</taxon>
        <taxon>Dictyostelia</taxon>
        <taxon>Dictyosteliales</taxon>
        <taxon>Dictyosteliaceae</taxon>
        <taxon>Dictyostelium</taxon>
    </lineage>
</organism>
<feature type="compositionally biased region" description="Low complexity" evidence="6">
    <location>
        <begin position="35"/>
        <end position="53"/>
    </location>
</feature>
<reference evidence="8 9" key="1">
    <citation type="submission" date="2023-11" db="EMBL/GenBank/DDBJ databases">
        <title>Dfirmibasis_genome.</title>
        <authorList>
            <person name="Edelbroek B."/>
            <person name="Kjellin J."/>
            <person name="Jerlstrom-Hultqvist J."/>
            <person name="Soderbom F."/>
        </authorList>
    </citation>
    <scope>NUCLEOTIDE SEQUENCE [LARGE SCALE GENOMIC DNA]</scope>
    <source>
        <strain evidence="8 9">TNS-C-14</strain>
    </source>
</reference>
<feature type="transmembrane region" description="Helical" evidence="7">
    <location>
        <begin position="501"/>
        <end position="521"/>
    </location>
</feature>
<feature type="transmembrane region" description="Helical" evidence="7">
    <location>
        <begin position="528"/>
        <end position="551"/>
    </location>
</feature>
<gene>
    <name evidence="8" type="ORF">RB653_002938</name>
</gene>
<dbReference type="Proteomes" id="UP001344447">
    <property type="component" value="Unassembled WGS sequence"/>
</dbReference>
<keyword evidence="2" id="KW-0813">Transport</keyword>
<feature type="transmembrane region" description="Helical" evidence="7">
    <location>
        <begin position="368"/>
        <end position="388"/>
    </location>
</feature>
<evidence type="ECO:0000256" key="1">
    <source>
        <dbReference type="ARBA" id="ARBA00004141"/>
    </source>
</evidence>
<proteinExistence type="predicted"/>
<feature type="transmembrane region" description="Helical" evidence="7">
    <location>
        <begin position="258"/>
        <end position="277"/>
    </location>
</feature>
<dbReference type="EMBL" id="JAVFKY010000004">
    <property type="protein sequence ID" value="KAK5577990.1"/>
    <property type="molecule type" value="Genomic_DNA"/>
</dbReference>
<evidence type="ECO:0000256" key="5">
    <source>
        <dbReference type="ARBA" id="ARBA00023136"/>
    </source>
</evidence>
<keyword evidence="4 7" id="KW-1133">Transmembrane helix</keyword>
<feature type="transmembrane region" description="Helical" evidence="7">
    <location>
        <begin position="563"/>
        <end position="585"/>
    </location>
</feature>
<keyword evidence="5 7" id="KW-0472">Membrane</keyword>
<name>A0AAN7TZ43_9MYCE</name>
<feature type="transmembrane region" description="Helical" evidence="7">
    <location>
        <begin position="183"/>
        <end position="203"/>
    </location>
</feature>
<dbReference type="InterPro" id="IPR036259">
    <property type="entry name" value="MFS_trans_sf"/>
</dbReference>
<evidence type="ECO:0000256" key="7">
    <source>
        <dbReference type="SAM" id="Phobius"/>
    </source>
</evidence>
<evidence type="ECO:0000256" key="6">
    <source>
        <dbReference type="SAM" id="MobiDB-lite"/>
    </source>
</evidence>
<dbReference type="AlphaFoldDB" id="A0AAN7TZ43"/>
<evidence type="ECO:0000313" key="8">
    <source>
        <dbReference type="EMBL" id="KAK5577990.1"/>
    </source>
</evidence>
<feature type="transmembrane region" description="Helical" evidence="7">
    <location>
        <begin position="428"/>
        <end position="451"/>
    </location>
</feature>
<feature type="transmembrane region" description="Helical" evidence="7">
    <location>
        <begin position="472"/>
        <end position="495"/>
    </location>
</feature>
<feature type="transmembrane region" description="Helical" evidence="7">
    <location>
        <begin position="223"/>
        <end position="246"/>
    </location>
</feature>
<evidence type="ECO:0000313" key="9">
    <source>
        <dbReference type="Proteomes" id="UP001344447"/>
    </source>
</evidence>
<dbReference type="PANTHER" id="PTHR19432:SF35">
    <property type="entry name" value="SOLUTE CARRIER FAMILY 45 MEMBER 3 ISOFORM X1"/>
    <property type="match status" value="1"/>
</dbReference>
<sequence length="707" mass="78436">MTKDSNNSKNKIKNNKKYYKQEDEIINEQDEENYKNSNNNDNNNSDNINNKTNTKFEKDTNFIEASKEIEKKKEDEVSSGRYGKIIKNNLKAKEHPILLSPHSNIGSISNIQYTTSENSTPKQATPTPTSTTTANSLSSLNTSSSLGASSSGVLNTSNENTPIIGGVLKIDNEILLNSGHKKVLPLFNLICLTICFLGVQFGWALQIAFSTPLFLELGVEQKWVSYIWLAGPISGLIVQPLVGVITDRSECRFGRRKPFILIGSIFISIGLALISNAESIGSYLGDNEQKKTVAISIAIIGFWILDLSNNAVQAPCRALLVDIAAPSQQSLGSSLFSLMLGTGNLLGYMMGSIDLVRMVPFMKTDTRALFTLSIMVLMFCVIMTLGFVTEEQYIRVNDDRPIENPLKTMFKGIIKMPTYLQRLCVVQFFSWIGWFSFVLFITTWVGVNVFGGDPNAPEYSDSRILFQDGVRWGSLALTVSSGMTIAISLLIPFLVKFVDMKYIYIGGNLLQCIFFALFYFIDSKIGSILLIAATGIPWAVVMILPFSIVGMGVEDNESSGLNIGTLNIFVVVPQMVVSLGIGLILDLSRGNVVYSLLTGSVASFFATLFCFRIIIPKHHGHPIGDIEEIHFNIENNNGGNNYSPMHKSSESNQSRIKDNINKNDGNNNNKNNNNMNYNYIQKDIEPILNLNDSYQINQNQESFSNDY</sequence>
<dbReference type="CDD" id="cd17313">
    <property type="entry name" value="MFS_SLC45_SUC"/>
    <property type="match status" value="1"/>
</dbReference>
<dbReference type="GO" id="GO:0016020">
    <property type="term" value="C:membrane"/>
    <property type="evidence" value="ECO:0007669"/>
    <property type="project" value="UniProtKB-SubCell"/>
</dbReference>
<dbReference type="GO" id="GO:0008506">
    <property type="term" value="F:sucrose:proton symporter activity"/>
    <property type="evidence" value="ECO:0007669"/>
    <property type="project" value="TreeGrafter"/>
</dbReference>
<accession>A0AAN7TZ43</accession>
<dbReference type="Gene3D" id="1.20.1250.20">
    <property type="entry name" value="MFS general substrate transporter like domains"/>
    <property type="match status" value="1"/>
</dbReference>
<comment type="subcellular location">
    <subcellularLocation>
        <location evidence="1">Membrane</location>
        <topology evidence="1">Multi-pass membrane protein</topology>
    </subcellularLocation>
</comment>
<dbReference type="Pfam" id="PF07690">
    <property type="entry name" value="MFS_1"/>
    <property type="match status" value="1"/>
</dbReference>
<comment type="caution">
    <text evidence="8">The sequence shown here is derived from an EMBL/GenBank/DDBJ whole genome shotgun (WGS) entry which is preliminary data.</text>
</comment>
<feature type="region of interest" description="Disordered" evidence="6">
    <location>
        <begin position="638"/>
        <end position="674"/>
    </location>
</feature>
<protein>
    <submittedName>
        <fullName evidence="8">Uncharacterized protein</fullName>
    </submittedName>
</protein>
<keyword evidence="9" id="KW-1185">Reference proteome</keyword>
<feature type="transmembrane region" description="Helical" evidence="7">
    <location>
        <begin position="335"/>
        <end position="356"/>
    </location>
</feature>
<feature type="region of interest" description="Disordered" evidence="6">
    <location>
        <begin position="1"/>
        <end position="55"/>
    </location>
</feature>